<dbReference type="SMART" id="SM00267">
    <property type="entry name" value="GGDEF"/>
    <property type="match status" value="1"/>
</dbReference>
<dbReference type="InterPro" id="IPR043128">
    <property type="entry name" value="Rev_trsase/Diguanyl_cyclase"/>
</dbReference>
<dbReference type="CDD" id="cd01948">
    <property type="entry name" value="EAL"/>
    <property type="match status" value="1"/>
</dbReference>
<organism evidence="5 6">
    <name type="scientific">Neptunomonas marina</name>
    <dbReference type="NCBI Taxonomy" id="1815562"/>
    <lineage>
        <taxon>Bacteria</taxon>
        <taxon>Pseudomonadati</taxon>
        <taxon>Pseudomonadota</taxon>
        <taxon>Gammaproteobacteria</taxon>
        <taxon>Oceanospirillales</taxon>
        <taxon>Oceanospirillaceae</taxon>
        <taxon>Neptunomonas</taxon>
    </lineage>
</organism>
<dbReference type="AlphaFoldDB" id="A0A437QAZ9"/>
<feature type="transmembrane region" description="Helical" evidence="2">
    <location>
        <begin position="173"/>
        <end position="192"/>
    </location>
</feature>
<evidence type="ECO:0000259" key="4">
    <source>
        <dbReference type="PROSITE" id="PS50887"/>
    </source>
</evidence>
<dbReference type="Pfam" id="PF00563">
    <property type="entry name" value="EAL"/>
    <property type="match status" value="1"/>
</dbReference>
<dbReference type="CDD" id="cd01949">
    <property type="entry name" value="GGDEF"/>
    <property type="match status" value="1"/>
</dbReference>
<dbReference type="SUPFAM" id="SSF55073">
    <property type="entry name" value="Nucleotide cyclase"/>
    <property type="match status" value="1"/>
</dbReference>
<dbReference type="PANTHER" id="PTHR44757:SF2">
    <property type="entry name" value="BIOFILM ARCHITECTURE MAINTENANCE PROTEIN MBAA"/>
    <property type="match status" value="1"/>
</dbReference>
<dbReference type="PROSITE" id="PS50883">
    <property type="entry name" value="EAL"/>
    <property type="match status" value="1"/>
</dbReference>
<protein>
    <submittedName>
        <fullName evidence="5">Diguanylate cyclase</fullName>
    </submittedName>
</protein>
<dbReference type="InterPro" id="IPR000160">
    <property type="entry name" value="GGDEF_dom"/>
</dbReference>
<sequence>MRSPLVRLLPLLIIVVVFAVSSVVSLQRNSEASQLIAISMKNGAWSATELESEMQHFLYSLELLPAGLRNWMDVKLRYDLFWSRVRVLSKGEENQEFRTRAHVQSVLDVLEALFEKYDTYFKQAVAPKPEILEATYDDFSELLPVIREINVQSFNGESTFLRLERIQSLHQEISVFLLGLLSSGTALILFIARQSARNRRLALHDSLTGLPNRSYFNEQLTSAEARAFRSSTRMAIHVVDVNDFKLVNDQYGHATGDQLLIEVANRLSHCVRRSDTVARIGGDEFAIIQEDLEGAEAVAQLGERICSEMQAPITIGHESLHIAVSVGASIYPDDAANAAQVIVNADQAMYQAKLRKTLRFQFFDRSINDRLVRKQMLVADFSSALENGELTLLYQPIVALSTQQVKGVDGQVYWYHPVFGRLEAEEVSQIAEYAGLAHAYIEWLMSTACEACASWYCSGLALAPIYIDVTPLCYIDSHLAQTVEHALRSSQLPSEGLVIKVSEAVVVKHLNAARTASASLDRLGVGIALDKFGSGFASIKHLHELPIQLLKVDRSLTHAIQRDTRLLYVIAQLLAGLNLKGVVEGVEAESECAALVGLGFAWGQGSLFCKPVELSALIYFLGGSLPQSR</sequence>
<evidence type="ECO:0000256" key="1">
    <source>
        <dbReference type="ARBA" id="ARBA00001946"/>
    </source>
</evidence>
<gene>
    <name evidence="5" type="ORF">EOE65_05910</name>
</gene>
<comment type="cofactor">
    <cofactor evidence="1">
        <name>Mg(2+)</name>
        <dbReference type="ChEBI" id="CHEBI:18420"/>
    </cofactor>
</comment>
<keyword evidence="2" id="KW-0472">Membrane</keyword>
<feature type="domain" description="EAL" evidence="3">
    <location>
        <begin position="374"/>
        <end position="625"/>
    </location>
</feature>
<dbReference type="Gene3D" id="3.20.20.450">
    <property type="entry name" value="EAL domain"/>
    <property type="match status" value="1"/>
</dbReference>
<dbReference type="InterPro" id="IPR052155">
    <property type="entry name" value="Biofilm_reg_signaling"/>
</dbReference>
<dbReference type="SUPFAM" id="SSF141868">
    <property type="entry name" value="EAL domain-like"/>
    <property type="match status" value="1"/>
</dbReference>
<dbReference type="NCBIfam" id="TIGR00254">
    <property type="entry name" value="GGDEF"/>
    <property type="match status" value="1"/>
</dbReference>
<evidence type="ECO:0000313" key="6">
    <source>
        <dbReference type="Proteomes" id="UP000282818"/>
    </source>
</evidence>
<name>A0A437QAZ9_9GAMM</name>
<reference evidence="5 6" key="1">
    <citation type="submission" date="2019-01" db="EMBL/GenBank/DDBJ databases">
        <authorList>
            <person name="Chen W.-M."/>
        </authorList>
    </citation>
    <scope>NUCLEOTIDE SEQUENCE [LARGE SCALE GENOMIC DNA]</scope>
    <source>
        <strain evidence="5 6">HPM-16</strain>
    </source>
</reference>
<evidence type="ECO:0000256" key="2">
    <source>
        <dbReference type="SAM" id="Phobius"/>
    </source>
</evidence>
<evidence type="ECO:0000313" key="5">
    <source>
        <dbReference type="EMBL" id="RVU31513.1"/>
    </source>
</evidence>
<dbReference type="InterPro" id="IPR001633">
    <property type="entry name" value="EAL_dom"/>
</dbReference>
<feature type="domain" description="GGDEF" evidence="4">
    <location>
        <begin position="232"/>
        <end position="365"/>
    </location>
</feature>
<dbReference type="RefSeq" id="WP_127693372.1">
    <property type="nucleotide sequence ID" value="NZ_SACQ01000002.1"/>
</dbReference>
<keyword evidence="2" id="KW-0812">Transmembrane</keyword>
<keyword evidence="2" id="KW-1133">Transmembrane helix</keyword>
<dbReference type="Pfam" id="PF00990">
    <property type="entry name" value="GGDEF"/>
    <property type="match status" value="1"/>
</dbReference>
<accession>A0A437QAZ9</accession>
<dbReference type="InterPro" id="IPR029787">
    <property type="entry name" value="Nucleotide_cyclase"/>
</dbReference>
<dbReference type="Proteomes" id="UP000282818">
    <property type="component" value="Unassembled WGS sequence"/>
</dbReference>
<dbReference type="PROSITE" id="PS50887">
    <property type="entry name" value="GGDEF"/>
    <property type="match status" value="1"/>
</dbReference>
<proteinExistence type="predicted"/>
<dbReference type="EMBL" id="SACQ01000002">
    <property type="protein sequence ID" value="RVU31513.1"/>
    <property type="molecule type" value="Genomic_DNA"/>
</dbReference>
<comment type="caution">
    <text evidence="5">The sequence shown here is derived from an EMBL/GenBank/DDBJ whole genome shotgun (WGS) entry which is preliminary data.</text>
</comment>
<keyword evidence="6" id="KW-1185">Reference proteome</keyword>
<dbReference type="FunFam" id="3.30.70.270:FF:000001">
    <property type="entry name" value="Diguanylate cyclase domain protein"/>
    <property type="match status" value="1"/>
</dbReference>
<evidence type="ECO:0000259" key="3">
    <source>
        <dbReference type="PROSITE" id="PS50883"/>
    </source>
</evidence>
<dbReference type="PANTHER" id="PTHR44757">
    <property type="entry name" value="DIGUANYLATE CYCLASE DGCP"/>
    <property type="match status" value="1"/>
</dbReference>
<dbReference type="Gene3D" id="3.30.70.270">
    <property type="match status" value="1"/>
</dbReference>
<dbReference type="GO" id="GO:0003824">
    <property type="term" value="F:catalytic activity"/>
    <property type="evidence" value="ECO:0007669"/>
    <property type="project" value="UniProtKB-ARBA"/>
</dbReference>
<dbReference type="SMART" id="SM00052">
    <property type="entry name" value="EAL"/>
    <property type="match status" value="1"/>
</dbReference>
<dbReference type="InterPro" id="IPR035919">
    <property type="entry name" value="EAL_sf"/>
</dbReference>